<dbReference type="GO" id="GO:0006952">
    <property type="term" value="P:defense response"/>
    <property type="evidence" value="ECO:0007669"/>
    <property type="project" value="UniProtKB-KW"/>
</dbReference>
<dbReference type="AlphaFoldDB" id="A0AAV5JWD3"/>
<keyword evidence="6" id="KW-0067">ATP-binding</keyword>
<dbReference type="Gene3D" id="1.10.8.430">
    <property type="entry name" value="Helical domain of apoptotic protease-activating factors"/>
    <property type="match status" value="1"/>
</dbReference>
<dbReference type="InterPro" id="IPR001611">
    <property type="entry name" value="Leu-rich_rpt"/>
</dbReference>
<dbReference type="PANTHER" id="PTHR33463:SF187">
    <property type="entry name" value="AND NB-ARC DOMAIN DISEASE RESISTANCE PROTEIN, PUTATIVE-RELATED"/>
    <property type="match status" value="1"/>
</dbReference>
<evidence type="ECO:0000256" key="2">
    <source>
        <dbReference type="ARBA" id="ARBA00022614"/>
    </source>
</evidence>
<dbReference type="FunFam" id="1.10.10.10:FF:000322">
    <property type="entry name" value="Probable disease resistance protein At1g63360"/>
    <property type="match status" value="1"/>
</dbReference>
<keyword evidence="5" id="KW-0611">Plant defense</keyword>
<dbReference type="SMART" id="SM00369">
    <property type="entry name" value="LRR_TYP"/>
    <property type="match status" value="3"/>
</dbReference>
<keyword evidence="10" id="KW-1185">Reference proteome</keyword>
<evidence type="ECO:0000313" key="9">
    <source>
        <dbReference type="EMBL" id="GKV15917.1"/>
    </source>
</evidence>
<dbReference type="Gene3D" id="3.40.50.300">
    <property type="entry name" value="P-loop containing nucleotide triphosphate hydrolases"/>
    <property type="match status" value="1"/>
</dbReference>
<comment type="similarity">
    <text evidence="1">Belongs to the disease resistance NB-LRR family.</text>
</comment>
<protein>
    <recommendedName>
        <fullName evidence="11">NB-ARC domain-containing protein</fullName>
    </recommendedName>
</protein>
<evidence type="ECO:0000259" key="8">
    <source>
        <dbReference type="Pfam" id="PF23559"/>
    </source>
</evidence>
<sequence>MQEVYVMELVGIIIEIGKFVKFAGGGVVRYLKYQIQFNDYLEEFKAAKEDLCRRKLDIESRLEPELQCGKVPREEVQKWLNDVDQEITRQDLEDEVRKWGCLSCCCRVKILEERTQEVKEIYARGDKYTGDCLVIEDQAIIFNDCVKNFGELKEMLRGKHQDISLTLRSQLCYGKIEKEIVKNWLGKVEEITGPVAKDIEDEVQGGCLSHASLAKPLKERIQEMERFYEEGGQLPESLVVHDPSASTVELPISEMQSGDDIKAKILASLLGDEVRKLGVWGMGGVGKTTIMMHVYNELLREVKFKKVIWVTVSQTFEVCQLQEQIASCLEERLTEHQSTIIRAGTLSKMLERHRPFVLILDNVWRGFELKDVGIPEPLVTNGCKLVLTTRSKEVTRILECEPIEVKTLSPEASLKLFLDKVGDDVLLHDGGIKETLKSTLNCIVDECDGLPLAIVTVAGSMKGISDPRLWRVALNQLKEHTRNVLGTEDDEFKALKFSYDCLKDQIKYCFLYCAMYPEDYKIPKEEIIECWIEEGLIDVMETRQVMKDEGHAILRKLEDNCLLEFVKNGKDCVRMHDVVRDMALHITRTSPRFFVKAGLELKELPEVQEWREDILKVSLMQNYIQEIPSSMPSPKCPMLTTLLLSHNSFLTIPEAFFEHMLGLKILDLSNNEKLNSLPNSISKLVNLTTLLLWGCMCLKKVPSLSNLSALKKLDLRGTKIEEFPQGLEMLTNLKYLNLKPSILFTRVDEEVIEEVNLGLLSEIPDGMLSNLSKLQHLEVSGKIPLKGEEMGRLNLESINVRECPQLEEIIASESEEEKEREHCEKMEEIKLSTSKEAMEITVPKLKFLRLVSLPGLKRICSSTIMLICDSLERLVIIDCQKLRRIPLYLPLLDNGQPSSSSLKKIRVHPKEWWESLEWDNPNAKEVLSPLCHYSVR</sequence>
<dbReference type="InterPro" id="IPR036388">
    <property type="entry name" value="WH-like_DNA-bd_sf"/>
</dbReference>
<dbReference type="GO" id="GO:0005524">
    <property type="term" value="F:ATP binding"/>
    <property type="evidence" value="ECO:0007669"/>
    <property type="project" value="UniProtKB-KW"/>
</dbReference>
<dbReference type="InterPro" id="IPR003591">
    <property type="entry name" value="Leu-rich_rpt_typical-subtyp"/>
</dbReference>
<accession>A0AAV5JWD3</accession>
<keyword evidence="3" id="KW-0677">Repeat</keyword>
<dbReference type="Gene3D" id="1.10.10.10">
    <property type="entry name" value="Winged helix-like DNA-binding domain superfamily/Winged helix DNA-binding domain"/>
    <property type="match status" value="1"/>
</dbReference>
<evidence type="ECO:0000256" key="4">
    <source>
        <dbReference type="ARBA" id="ARBA00022741"/>
    </source>
</evidence>
<name>A0AAV5JWD3_9ROSI</name>
<evidence type="ECO:0000313" key="10">
    <source>
        <dbReference type="Proteomes" id="UP001054252"/>
    </source>
</evidence>
<dbReference type="InterPro" id="IPR032675">
    <property type="entry name" value="LRR_dom_sf"/>
</dbReference>
<dbReference type="FunFam" id="3.40.50.300:FF:001091">
    <property type="entry name" value="Probable disease resistance protein At1g61300"/>
    <property type="match status" value="1"/>
</dbReference>
<dbReference type="Pfam" id="PF13855">
    <property type="entry name" value="LRR_8"/>
    <property type="match status" value="1"/>
</dbReference>
<reference evidence="9 10" key="1">
    <citation type="journal article" date="2021" name="Commun. Biol.">
        <title>The genome of Shorea leprosula (Dipterocarpaceae) highlights the ecological relevance of drought in aseasonal tropical rainforests.</title>
        <authorList>
            <person name="Ng K.K.S."/>
            <person name="Kobayashi M.J."/>
            <person name="Fawcett J.A."/>
            <person name="Hatakeyama M."/>
            <person name="Paape T."/>
            <person name="Ng C.H."/>
            <person name="Ang C.C."/>
            <person name="Tnah L.H."/>
            <person name="Lee C.T."/>
            <person name="Nishiyama T."/>
            <person name="Sese J."/>
            <person name="O'Brien M.J."/>
            <person name="Copetti D."/>
            <person name="Mohd Noor M.I."/>
            <person name="Ong R.C."/>
            <person name="Putra M."/>
            <person name="Sireger I.Z."/>
            <person name="Indrioko S."/>
            <person name="Kosugi Y."/>
            <person name="Izuno A."/>
            <person name="Isagi Y."/>
            <person name="Lee S.L."/>
            <person name="Shimizu K.K."/>
        </authorList>
    </citation>
    <scope>NUCLEOTIDE SEQUENCE [LARGE SCALE GENOMIC DNA]</scope>
    <source>
        <strain evidence="9">214</strain>
    </source>
</reference>
<dbReference type="InterPro" id="IPR002182">
    <property type="entry name" value="NB-ARC"/>
</dbReference>
<dbReference type="Gene3D" id="3.80.10.10">
    <property type="entry name" value="Ribonuclease Inhibitor"/>
    <property type="match status" value="1"/>
</dbReference>
<dbReference type="InterPro" id="IPR027417">
    <property type="entry name" value="P-loop_NTPase"/>
</dbReference>
<dbReference type="Pfam" id="PF00931">
    <property type="entry name" value="NB-ARC"/>
    <property type="match status" value="1"/>
</dbReference>
<keyword evidence="2" id="KW-0433">Leucine-rich repeat</keyword>
<evidence type="ECO:0000256" key="6">
    <source>
        <dbReference type="ARBA" id="ARBA00022840"/>
    </source>
</evidence>
<evidence type="ECO:0008006" key="11">
    <source>
        <dbReference type="Google" id="ProtNLM"/>
    </source>
</evidence>
<dbReference type="GO" id="GO:0043531">
    <property type="term" value="F:ADP binding"/>
    <property type="evidence" value="ECO:0007669"/>
    <property type="project" value="InterPro"/>
</dbReference>
<dbReference type="PANTHER" id="PTHR33463">
    <property type="entry name" value="NB-ARC DOMAIN-CONTAINING PROTEIN-RELATED"/>
    <property type="match status" value="1"/>
</dbReference>
<dbReference type="Pfam" id="PF23559">
    <property type="entry name" value="WHD_DRP"/>
    <property type="match status" value="1"/>
</dbReference>
<dbReference type="SUPFAM" id="SSF52540">
    <property type="entry name" value="P-loop containing nucleoside triphosphate hydrolases"/>
    <property type="match status" value="1"/>
</dbReference>
<dbReference type="SUPFAM" id="SSF52058">
    <property type="entry name" value="L domain-like"/>
    <property type="match status" value="1"/>
</dbReference>
<feature type="domain" description="NB-ARC" evidence="7">
    <location>
        <begin position="262"/>
        <end position="423"/>
    </location>
</feature>
<evidence type="ECO:0000256" key="1">
    <source>
        <dbReference type="ARBA" id="ARBA00008894"/>
    </source>
</evidence>
<organism evidence="9 10">
    <name type="scientific">Rubroshorea leprosula</name>
    <dbReference type="NCBI Taxonomy" id="152421"/>
    <lineage>
        <taxon>Eukaryota</taxon>
        <taxon>Viridiplantae</taxon>
        <taxon>Streptophyta</taxon>
        <taxon>Embryophyta</taxon>
        <taxon>Tracheophyta</taxon>
        <taxon>Spermatophyta</taxon>
        <taxon>Magnoliopsida</taxon>
        <taxon>eudicotyledons</taxon>
        <taxon>Gunneridae</taxon>
        <taxon>Pentapetalae</taxon>
        <taxon>rosids</taxon>
        <taxon>malvids</taxon>
        <taxon>Malvales</taxon>
        <taxon>Dipterocarpaceae</taxon>
        <taxon>Rubroshorea</taxon>
    </lineage>
</organism>
<evidence type="ECO:0000256" key="5">
    <source>
        <dbReference type="ARBA" id="ARBA00022821"/>
    </source>
</evidence>
<comment type="caution">
    <text evidence="9">The sequence shown here is derived from an EMBL/GenBank/DDBJ whole genome shotgun (WGS) entry which is preliminary data.</text>
</comment>
<dbReference type="InterPro" id="IPR042197">
    <property type="entry name" value="Apaf_helical"/>
</dbReference>
<keyword evidence="4" id="KW-0547">Nucleotide-binding</keyword>
<dbReference type="PRINTS" id="PR00364">
    <property type="entry name" value="DISEASERSIST"/>
</dbReference>
<dbReference type="InterPro" id="IPR058922">
    <property type="entry name" value="WHD_DRP"/>
</dbReference>
<evidence type="ECO:0000259" key="7">
    <source>
        <dbReference type="Pfam" id="PF00931"/>
    </source>
</evidence>
<dbReference type="EMBL" id="BPVZ01000044">
    <property type="protein sequence ID" value="GKV15917.1"/>
    <property type="molecule type" value="Genomic_DNA"/>
</dbReference>
<dbReference type="InterPro" id="IPR050905">
    <property type="entry name" value="Plant_NBS-LRR"/>
</dbReference>
<evidence type="ECO:0000256" key="3">
    <source>
        <dbReference type="ARBA" id="ARBA00022737"/>
    </source>
</evidence>
<dbReference type="Proteomes" id="UP001054252">
    <property type="component" value="Unassembled WGS sequence"/>
</dbReference>
<gene>
    <name evidence="9" type="ORF">SLEP1_g26648</name>
</gene>
<proteinExistence type="inferred from homology"/>
<feature type="domain" description="Disease resistance protein winged helix" evidence="8">
    <location>
        <begin position="515"/>
        <end position="583"/>
    </location>
</feature>